<protein>
    <submittedName>
        <fullName evidence="1">Uncharacterized protein</fullName>
    </submittedName>
</protein>
<dbReference type="EMBL" id="BONF01000027">
    <property type="protein sequence ID" value="GIF83155.1"/>
    <property type="molecule type" value="Genomic_DNA"/>
</dbReference>
<comment type="caution">
    <text evidence="1">The sequence shown here is derived from an EMBL/GenBank/DDBJ whole genome shotgun (WGS) entry which is preliminary data.</text>
</comment>
<sequence length="211" mass="23602">MSRPHYVVHESGARDPRLEKLGIPAKIITMAVEAGEAEARQCTDNDPLMARGFIRYFRTVRVLREGAAPLGWGKDNPRNLARTLSPDRKVAIVTALGDERTGDPGAQPSTKYHKGPMMLQAVGDNVQLELFTLPEQDPQDEHATATWILLYHLGTDEIRYELSLPVATTGGRLSGWQERILFAPLPREPQAHLNLPPEEFPRDIDILVARR</sequence>
<accession>A0A8J3NJ69</accession>
<name>A0A8J3NJ69_9ACTN</name>
<proteinExistence type="predicted"/>
<evidence type="ECO:0000313" key="1">
    <source>
        <dbReference type="EMBL" id="GIF83155.1"/>
    </source>
</evidence>
<dbReference type="Proteomes" id="UP000601223">
    <property type="component" value="Unassembled WGS sequence"/>
</dbReference>
<reference evidence="1 2" key="1">
    <citation type="submission" date="2021-01" db="EMBL/GenBank/DDBJ databases">
        <title>Whole genome shotgun sequence of Catellatospora bangladeshensis NBRC 107357.</title>
        <authorList>
            <person name="Komaki H."/>
            <person name="Tamura T."/>
        </authorList>
    </citation>
    <scope>NUCLEOTIDE SEQUENCE [LARGE SCALE GENOMIC DNA]</scope>
    <source>
        <strain evidence="1 2">NBRC 107357</strain>
    </source>
</reference>
<dbReference type="AlphaFoldDB" id="A0A8J3NJ69"/>
<keyword evidence="2" id="KW-1185">Reference proteome</keyword>
<dbReference type="RefSeq" id="WP_203749569.1">
    <property type="nucleotide sequence ID" value="NZ_BONF01000027.1"/>
</dbReference>
<evidence type="ECO:0000313" key="2">
    <source>
        <dbReference type="Proteomes" id="UP000601223"/>
    </source>
</evidence>
<organism evidence="1 2">
    <name type="scientific">Catellatospora bangladeshensis</name>
    <dbReference type="NCBI Taxonomy" id="310355"/>
    <lineage>
        <taxon>Bacteria</taxon>
        <taxon>Bacillati</taxon>
        <taxon>Actinomycetota</taxon>
        <taxon>Actinomycetes</taxon>
        <taxon>Micromonosporales</taxon>
        <taxon>Micromonosporaceae</taxon>
        <taxon>Catellatospora</taxon>
    </lineage>
</organism>
<gene>
    <name evidence="1" type="ORF">Cba03nite_45040</name>
</gene>